<keyword evidence="3" id="KW-1185">Reference proteome</keyword>
<comment type="caution">
    <text evidence="2">The sequence shown here is derived from an EMBL/GenBank/DDBJ whole genome shotgun (WGS) entry which is preliminary data.</text>
</comment>
<reference evidence="3" key="1">
    <citation type="submission" date="2023-07" db="EMBL/GenBank/DDBJ databases">
        <title>Isolating and identifying novel microbial strains from the Mariana Trench.</title>
        <authorList>
            <person name="Fu H."/>
        </authorList>
    </citation>
    <scope>NUCLEOTIDE SEQUENCE [LARGE SCALE GENOMIC DNA]</scope>
    <source>
        <strain evidence="3">T-y2</strain>
    </source>
</reference>
<dbReference type="InterPro" id="IPR007421">
    <property type="entry name" value="Schlafen_AlbA_2_dom"/>
</dbReference>
<sequence length="546" mass="62270">MKDILDELLGLPSENEVVEFKEAKQQYDRNKLGKYFSALANEANLENKTSAYLVFGVKDNQTIVGTNISEKQLNEYKKEIADHTSPKLGFISTNRFVREGKVVVVLEIPAAPKGMPVSWKGFKYGRDGESLGALNDNEYDRIKNQVKQTDWSAQIIKEASITDLSNQAIKEARKRFIQKNKSLAEEVKSWSDEVFLNKAKITIKGKITNTAILLLGKPEAEHYINPSRATVTWILKDADNIEKDYEHFTCPLLLNVVEIGKKIRNLKYRYINDDSLFPDEVDQYDPYIIREALNNCIAHQDYTLGGKIVVVENENSTLVFSNSGDFIPQSIEAVINADSPEQNYRNAFLTNAMVGLNMIDTIGSGIKRMFKIQSKKFFPLPDYEFGNQKVKVTITGKVLDIDYARKLAQLPSLSLNEIILLDKVAKNKTLTSDEGKYLKDKKLVEGRRPNLHISSKVAKATGEKEEYIKMRGFKDDHYKKMILDYLQEYESASKKDLDKLILDILPNVLDEDQKKNKLRNIIYAMSKRDVSITNTGTNRKPIWKKV</sequence>
<dbReference type="Gene3D" id="3.30.565.60">
    <property type="match status" value="1"/>
</dbReference>
<evidence type="ECO:0000259" key="1">
    <source>
        <dbReference type="Pfam" id="PF04326"/>
    </source>
</evidence>
<evidence type="ECO:0000313" key="3">
    <source>
        <dbReference type="Proteomes" id="UP001182991"/>
    </source>
</evidence>
<dbReference type="EMBL" id="JAVRBG010000004">
    <property type="protein sequence ID" value="MDT0294181.1"/>
    <property type="molecule type" value="Genomic_DNA"/>
</dbReference>
<organism evidence="2 3">
    <name type="scientific">Mesonia ostreae</name>
    <dbReference type="NCBI Taxonomy" id="861110"/>
    <lineage>
        <taxon>Bacteria</taxon>
        <taxon>Pseudomonadati</taxon>
        <taxon>Bacteroidota</taxon>
        <taxon>Flavobacteriia</taxon>
        <taxon>Flavobacteriales</taxon>
        <taxon>Flavobacteriaceae</taxon>
        <taxon>Mesonia</taxon>
    </lineage>
</organism>
<dbReference type="InterPro" id="IPR038475">
    <property type="entry name" value="RecG_C_sf"/>
</dbReference>
<dbReference type="PANTHER" id="PTHR30595">
    <property type="entry name" value="GLPR-RELATED TRANSCRIPTIONAL REPRESSOR"/>
    <property type="match status" value="1"/>
</dbReference>
<dbReference type="Pfam" id="PF04326">
    <property type="entry name" value="SLFN_AlbA_2"/>
    <property type="match status" value="1"/>
</dbReference>
<dbReference type="PANTHER" id="PTHR30595:SF6">
    <property type="entry name" value="SCHLAFEN ALBA-2 DOMAIN-CONTAINING PROTEIN"/>
    <property type="match status" value="1"/>
</dbReference>
<name>A0ABU2KHK6_9FLAO</name>
<dbReference type="Pfam" id="PF13749">
    <property type="entry name" value="HATPase_c_4"/>
    <property type="match status" value="1"/>
</dbReference>
<dbReference type="InterPro" id="IPR038461">
    <property type="entry name" value="Schlafen_AlbA_2_dom_sf"/>
</dbReference>
<proteinExistence type="predicted"/>
<accession>A0ABU2KHK6</accession>
<dbReference type="Proteomes" id="UP001182991">
    <property type="component" value="Unassembled WGS sequence"/>
</dbReference>
<gene>
    <name evidence="2" type="ORF">RLT85_06005</name>
</gene>
<protein>
    <submittedName>
        <fullName evidence="2">DNA binding domain-containing protein</fullName>
    </submittedName>
</protein>
<feature type="domain" description="Schlafen AlbA-2" evidence="1">
    <location>
        <begin position="14"/>
        <end position="130"/>
    </location>
</feature>
<dbReference type="Gene3D" id="3.30.950.30">
    <property type="entry name" value="Schlafen, AAA domain"/>
    <property type="match status" value="1"/>
</dbReference>
<evidence type="ECO:0000313" key="2">
    <source>
        <dbReference type="EMBL" id="MDT0294181.1"/>
    </source>
</evidence>
<dbReference type="RefSeq" id="WP_311401129.1">
    <property type="nucleotide sequence ID" value="NZ_JAVRBG010000004.1"/>
</dbReference>